<keyword evidence="2" id="KW-0479">Metal-binding</keyword>
<evidence type="ECO:0000313" key="8">
    <source>
        <dbReference type="Proteomes" id="UP000789901"/>
    </source>
</evidence>
<protein>
    <submittedName>
        <fullName evidence="7">45013_t:CDS:1</fullName>
    </submittedName>
</protein>
<dbReference type="SUPFAM" id="SSF53098">
    <property type="entry name" value="Ribonuclease H-like"/>
    <property type="match status" value="1"/>
</dbReference>
<comment type="subcellular location">
    <subcellularLocation>
        <location evidence="1">Nucleus</location>
    </subcellularLocation>
</comment>
<evidence type="ECO:0000256" key="6">
    <source>
        <dbReference type="SAM" id="Coils"/>
    </source>
</evidence>
<keyword evidence="8" id="KW-1185">Reference proteome</keyword>
<feature type="non-terminal residue" evidence="7">
    <location>
        <position position="1"/>
    </location>
</feature>
<evidence type="ECO:0000256" key="1">
    <source>
        <dbReference type="ARBA" id="ARBA00004123"/>
    </source>
</evidence>
<dbReference type="InterPro" id="IPR052035">
    <property type="entry name" value="ZnF_BED_domain_contain"/>
</dbReference>
<reference evidence="7 8" key="1">
    <citation type="submission" date="2021-06" db="EMBL/GenBank/DDBJ databases">
        <authorList>
            <person name="Kallberg Y."/>
            <person name="Tangrot J."/>
            <person name="Rosling A."/>
        </authorList>
    </citation>
    <scope>NUCLEOTIDE SEQUENCE [LARGE SCALE GENOMIC DNA]</scope>
    <source>
        <strain evidence="7 8">120-4 pot B 10/14</strain>
    </source>
</reference>
<evidence type="ECO:0000256" key="3">
    <source>
        <dbReference type="ARBA" id="ARBA00022771"/>
    </source>
</evidence>
<gene>
    <name evidence="7" type="ORF">GMARGA_LOCUS33073</name>
</gene>
<evidence type="ECO:0000256" key="4">
    <source>
        <dbReference type="ARBA" id="ARBA00022833"/>
    </source>
</evidence>
<keyword evidence="4" id="KW-0862">Zinc</keyword>
<proteinExistence type="predicted"/>
<comment type="caution">
    <text evidence="7">The sequence shown here is derived from an EMBL/GenBank/DDBJ whole genome shotgun (WGS) entry which is preliminary data.</text>
</comment>
<dbReference type="EMBL" id="CAJVQB010053785">
    <property type="protein sequence ID" value="CAG8836522.1"/>
    <property type="molecule type" value="Genomic_DNA"/>
</dbReference>
<evidence type="ECO:0000313" key="7">
    <source>
        <dbReference type="EMBL" id="CAG8836522.1"/>
    </source>
</evidence>
<feature type="coiled-coil region" evidence="6">
    <location>
        <begin position="76"/>
        <end position="103"/>
    </location>
</feature>
<keyword evidence="5" id="KW-0539">Nucleus</keyword>
<name>A0ABN7WNI3_GIGMA</name>
<dbReference type="PANTHER" id="PTHR46481">
    <property type="entry name" value="ZINC FINGER BED DOMAIN-CONTAINING PROTEIN 4"/>
    <property type="match status" value="1"/>
</dbReference>
<keyword evidence="6" id="KW-0175">Coiled coil</keyword>
<evidence type="ECO:0000256" key="2">
    <source>
        <dbReference type="ARBA" id="ARBA00022723"/>
    </source>
</evidence>
<sequence length="141" mass="16353">ITCHWVSNEFHIYKLTLDIIEMGAYKTANDIIDSIKPILEEFARLSILDPIANIFCAMHILQLSVKAGLEIARNLLTKYKALISFLSEEKKEKRKQLREAQIRVGILKAHIVDIITDVPTWWNFTYMALERLANLERPIKC</sequence>
<keyword evidence="3" id="KW-0863">Zinc-finger</keyword>
<accession>A0ABN7WNI3</accession>
<dbReference type="PANTHER" id="PTHR46481:SF10">
    <property type="entry name" value="ZINC FINGER BED DOMAIN-CONTAINING PROTEIN 39"/>
    <property type="match status" value="1"/>
</dbReference>
<dbReference type="InterPro" id="IPR012337">
    <property type="entry name" value="RNaseH-like_sf"/>
</dbReference>
<dbReference type="Proteomes" id="UP000789901">
    <property type="component" value="Unassembled WGS sequence"/>
</dbReference>
<organism evidence="7 8">
    <name type="scientific">Gigaspora margarita</name>
    <dbReference type="NCBI Taxonomy" id="4874"/>
    <lineage>
        <taxon>Eukaryota</taxon>
        <taxon>Fungi</taxon>
        <taxon>Fungi incertae sedis</taxon>
        <taxon>Mucoromycota</taxon>
        <taxon>Glomeromycotina</taxon>
        <taxon>Glomeromycetes</taxon>
        <taxon>Diversisporales</taxon>
        <taxon>Gigasporaceae</taxon>
        <taxon>Gigaspora</taxon>
    </lineage>
</organism>
<evidence type="ECO:0000256" key="5">
    <source>
        <dbReference type="ARBA" id="ARBA00023242"/>
    </source>
</evidence>